<protein>
    <submittedName>
        <fullName evidence="2">BPSS1780 family membrane protein</fullName>
    </submittedName>
</protein>
<evidence type="ECO:0000313" key="2">
    <source>
        <dbReference type="EMBL" id="MCZ4330954.1"/>
    </source>
</evidence>
<dbReference type="EMBL" id="JAPWHE010000012">
    <property type="protein sequence ID" value="MCZ4330954.1"/>
    <property type="molecule type" value="Genomic_DNA"/>
</dbReference>
<feature type="transmembrane region" description="Helical" evidence="1">
    <location>
        <begin position="31"/>
        <end position="50"/>
    </location>
</feature>
<organism evidence="2 3">
    <name type="scientific">Castellaniella denitrificans</name>
    <dbReference type="NCBI Taxonomy" id="56119"/>
    <lineage>
        <taxon>Bacteria</taxon>
        <taxon>Pseudomonadati</taxon>
        <taxon>Pseudomonadota</taxon>
        <taxon>Betaproteobacteria</taxon>
        <taxon>Burkholderiales</taxon>
        <taxon>Alcaligenaceae</taxon>
        <taxon>Castellaniella</taxon>
    </lineage>
</organism>
<dbReference type="RefSeq" id="WP_269359984.1">
    <property type="nucleotide sequence ID" value="NZ_JAPWHE010000012.1"/>
</dbReference>
<reference evidence="2" key="1">
    <citation type="submission" date="2022-12" db="EMBL/GenBank/DDBJ databases">
        <title>Bacterial isolates from different developmental stages of Nematostella vectensis.</title>
        <authorList>
            <person name="Fraune S."/>
        </authorList>
    </citation>
    <scope>NUCLEOTIDE SEQUENCE</scope>
    <source>
        <strain evidence="2">G21619-S1</strain>
    </source>
</reference>
<feature type="transmembrane region" description="Helical" evidence="1">
    <location>
        <begin position="56"/>
        <end position="76"/>
    </location>
</feature>
<keyword evidence="3" id="KW-1185">Reference proteome</keyword>
<feature type="transmembrane region" description="Helical" evidence="1">
    <location>
        <begin position="195"/>
        <end position="213"/>
    </location>
</feature>
<feature type="transmembrane region" description="Helical" evidence="1">
    <location>
        <begin position="225"/>
        <end position="249"/>
    </location>
</feature>
<comment type="caution">
    <text evidence="2">The sequence shown here is derived from an EMBL/GenBank/DDBJ whole genome shotgun (WGS) entry which is preliminary data.</text>
</comment>
<dbReference type="InterPro" id="IPR047798">
    <property type="entry name" value="BPSS1780-like"/>
</dbReference>
<evidence type="ECO:0000256" key="1">
    <source>
        <dbReference type="SAM" id="Phobius"/>
    </source>
</evidence>
<name>A0ABT4M6K6_9BURK</name>
<gene>
    <name evidence="2" type="ORF">O4H32_13465</name>
</gene>
<sequence>MTTPLQAAILPPGAGWSWIAQGIRLFRRQPMAMLFWSIATSFFINIGALIPVLGQTALVLLTPLLTFLTLCACRNLDEGVRMMPGMWLHPLRTPGVTGALLKLGLAYLGCSFLAALAAVLPFLSSMLDVLDTAGQPDYTALAQAMQGPLTVFGLFYVLLSALFWHTPALVGWHALPLRRALFYSMVACWRNKYPIVVYVATWAAVFFGLRGLLDGLAGAGMSTALLAWLSLPLDIVVTALLYCSFYPIYTTIFRASQAAST</sequence>
<feature type="transmembrane region" description="Helical" evidence="1">
    <location>
        <begin position="154"/>
        <end position="175"/>
    </location>
</feature>
<accession>A0ABT4M6K6</accession>
<dbReference type="Proteomes" id="UP001068379">
    <property type="component" value="Unassembled WGS sequence"/>
</dbReference>
<keyword evidence="1" id="KW-0812">Transmembrane</keyword>
<keyword evidence="1" id="KW-0472">Membrane</keyword>
<evidence type="ECO:0000313" key="3">
    <source>
        <dbReference type="Proteomes" id="UP001068379"/>
    </source>
</evidence>
<dbReference type="NCBIfam" id="NF041043">
    <property type="entry name" value="BPSS1780_fam"/>
    <property type="match status" value="1"/>
</dbReference>
<feature type="transmembrane region" description="Helical" evidence="1">
    <location>
        <begin position="97"/>
        <end position="123"/>
    </location>
</feature>
<keyword evidence="1" id="KW-1133">Transmembrane helix</keyword>
<proteinExistence type="predicted"/>